<feature type="transmembrane region" description="Helical" evidence="12">
    <location>
        <begin position="175"/>
        <end position="200"/>
    </location>
</feature>
<evidence type="ECO:0000256" key="9">
    <source>
        <dbReference type="ARBA" id="ARBA00023136"/>
    </source>
</evidence>
<protein>
    <submittedName>
        <fullName evidence="13">COX15/CtaA family protein</fullName>
    </submittedName>
</protein>
<dbReference type="GO" id="GO:0046872">
    <property type="term" value="F:metal ion binding"/>
    <property type="evidence" value="ECO:0007669"/>
    <property type="project" value="UniProtKB-KW"/>
</dbReference>
<reference evidence="13" key="1">
    <citation type="submission" date="2023-03" db="EMBL/GenBank/DDBJ databases">
        <title>Edaphobacter sp.</title>
        <authorList>
            <person name="Huber K.J."/>
            <person name="Papendorf J."/>
            <person name="Pilke C."/>
            <person name="Bunk B."/>
            <person name="Sproeer C."/>
            <person name="Pester M."/>
        </authorList>
    </citation>
    <scope>NUCLEOTIDE SEQUENCE</scope>
    <source>
        <strain evidence="13">DSM 110680</strain>
    </source>
</reference>
<evidence type="ECO:0000256" key="2">
    <source>
        <dbReference type="ARBA" id="ARBA00022475"/>
    </source>
</evidence>
<evidence type="ECO:0000256" key="1">
    <source>
        <dbReference type="ARBA" id="ARBA00004141"/>
    </source>
</evidence>
<dbReference type="EMBL" id="CP121196">
    <property type="protein sequence ID" value="XBH20023.1"/>
    <property type="molecule type" value="Genomic_DNA"/>
</dbReference>
<evidence type="ECO:0000256" key="11">
    <source>
        <dbReference type="ARBA" id="ARBA00023444"/>
    </source>
</evidence>
<feature type="transmembrane region" description="Helical" evidence="12">
    <location>
        <begin position="21"/>
        <end position="38"/>
    </location>
</feature>
<keyword evidence="2" id="KW-1003">Cell membrane</keyword>
<keyword evidence="8" id="KW-0350">Heme biosynthesis</keyword>
<feature type="transmembrane region" description="Helical" evidence="12">
    <location>
        <begin position="76"/>
        <end position="94"/>
    </location>
</feature>
<name>A0AAU7DSQ2_9BACT</name>
<dbReference type="InterPro" id="IPR003780">
    <property type="entry name" value="COX15/CtaA_fam"/>
</dbReference>
<dbReference type="AlphaFoldDB" id="A0AAU7DSQ2"/>
<gene>
    <name evidence="13" type="ORF">P8935_12035</name>
</gene>
<evidence type="ECO:0000256" key="12">
    <source>
        <dbReference type="SAM" id="Phobius"/>
    </source>
</evidence>
<feature type="transmembrane region" description="Helical" evidence="12">
    <location>
        <begin position="262"/>
        <end position="285"/>
    </location>
</feature>
<keyword evidence="10" id="KW-1015">Disulfide bond</keyword>
<feature type="transmembrane region" description="Helical" evidence="12">
    <location>
        <begin position="230"/>
        <end position="250"/>
    </location>
</feature>
<evidence type="ECO:0000256" key="3">
    <source>
        <dbReference type="ARBA" id="ARBA00022692"/>
    </source>
</evidence>
<dbReference type="GO" id="GO:0016020">
    <property type="term" value="C:membrane"/>
    <property type="evidence" value="ECO:0007669"/>
    <property type="project" value="UniProtKB-SubCell"/>
</dbReference>
<evidence type="ECO:0000256" key="7">
    <source>
        <dbReference type="ARBA" id="ARBA00023004"/>
    </source>
</evidence>
<dbReference type="PANTHER" id="PTHR35457:SF1">
    <property type="entry name" value="HEME A SYNTHASE"/>
    <property type="match status" value="1"/>
</dbReference>
<evidence type="ECO:0000256" key="8">
    <source>
        <dbReference type="ARBA" id="ARBA00023133"/>
    </source>
</evidence>
<keyword evidence="6" id="KW-0560">Oxidoreductase</keyword>
<comment type="pathway">
    <text evidence="11">Porphyrin-containing compound metabolism.</text>
</comment>
<dbReference type="Pfam" id="PF02628">
    <property type="entry name" value="COX15-CtaA"/>
    <property type="match status" value="1"/>
</dbReference>
<keyword evidence="7" id="KW-0408">Iron</keyword>
<feature type="transmembrane region" description="Helical" evidence="12">
    <location>
        <begin position="140"/>
        <end position="163"/>
    </location>
</feature>
<comment type="subcellular location">
    <subcellularLocation>
        <location evidence="1">Membrane</location>
        <topology evidence="1">Multi-pass membrane protein</topology>
    </subcellularLocation>
</comment>
<evidence type="ECO:0000256" key="4">
    <source>
        <dbReference type="ARBA" id="ARBA00022723"/>
    </source>
</evidence>
<evidence type="ECO:0000256" key="10">
    <source>
        <dbReference type="ARBA" id="ARBA00023157"/>
    </source>
</evidence>
<proteinExistence type="predicted"/>
<dbReference type="GO" id="GO:0006784">
    <property type="term" value="P:heme A biosynthetic process"/>
    <property type="evidence" value="ECO:0007669"/>
    <property type="project" value="InterPro"/>
</dbReference>
<feature type="transmembrane region" description="Helical" evidence="12">
    <location>
        <begin position="106"/>
        <end position="128"/>
    </location>
</feature>
<evidence type="ECO:0000256" key="6">
    <source>
        <dbReference type="ARBA" id="ARBA00023002"/>
    </source>
</evidence>
<keyword evidence="3 12" id="KW-0812">Transmembrane</keyword>
<organism evidence="13">
    <name type="scientific">Telmatobacter sp. DSM 110680</name>
    <dbReference type="NCBI Taxonomy" id="3036704"/>
    <lineage>
        <taxon>Bacteria</taxon>
        <taxon>Pseudomonadati</taxon>
        <taxon>Acidobacteriota</taxon>
        <taxon>Terriglobia</taxon>
        <taxon>Terriglobales</taxon>
        <taxon>Acidobacteriaceae</taxon>
        <taxon>Telmatobacter</taxon>
    </lineage>
</organism>
<accession>A0AAU7DSQ2</accession>
<dbReference type="RefSeq" id="WP_348265247.1">
    <property type="nucleotide sequence ID" value="NZ_CP121196.1"/>
</dbReference>
<keyword evidence="5 12" id="KW-1133">Transmembrane helix</keyword>
<evidence type="ECO:0000313" key="13">
    <source>
        <dbReference type="EMBL" id="XBH20023.1"/>
    </source>
</evidence>
<evidence type="ECO:0000256" key="5">
    <source>
        <dbReference type="ARBA" id="ARBA00022989"/>
    </source>
</evidence>
<keyword evidence="9 12" id="KW-0472">Membrane</keyword>
<keyword evidence="4" id="KW-0479">Metal-binding</keyword>
<dbReference type="InterPro" id="IPR050450">
    <property type="entry name" value="COX15/CtaA_HemeA_synthase"/>
</dbReference>
<dbReference type="PANTHER" id="PTHR35457">
    <property type="entry name" value="HEME A SYNTHASE"/>
    <property type="match status" value="1"/>
</dbReference>
<feature type="transmembrane region" description="Helical" evidence="12">
    <location>
        <begin position="291"/>
        <end position="313"/>
    </location>
</feature>
<sequence>MHSVATQLDLKRVPSPALRRFAWGVLAYFIAVILWGSLVRATGAGAGCGNHWPLCNGTVLQHSASVNTMIEFTHRITSGLSFFSAVGLLIWTFAGTMRGHLARAAAIASVTFTLVEAILGALLVKLGLTAMSQSPLRPWYLALHLTNTLLLLAALTLTAHLLSRTKGYLGSTIRLVAPLGASVGIVVVMIVGVTGSLAALGDTLFPATSLGSALAQDFSATSGWLVRWRWTHPTIAFLASIFLIWILVRAAQRTTEWDNRGLSALVLVLLAAQYVLGVLDVVMLAPVWLQIAHLLGADVLWAALVVLTARLTLQPVDPANRK</sequence>
<dbReference type="GO" id="GO:0016491">
    <property type="term" value="F:oxidoreductase activity"/>
    <property type="evidence" value="ECO:0007669"/>
    <property type="project" value="UniProtKB-KW"/>
</dbReference>